<dbReference type="CDD" id="cd03528">
    <property type="entry name" value="Rieske_RO_ferredoxin"/>
    <property type="match status" value="1"/>
</dbReference>
<dbReference type="PANTHER" id="PTHR21496">
    <property type="entry name" value="FERREDOXIN-RELATED"/>
    <property type="match status" value="1"/>
</dbReference>
<evidence type="ECO:0000256" key="2">
    <source>
        <dbReference type="ARBA" id="ARBA00022723"/>
    </source>
</evidence>
<keyword evidence="1" id="KW-0001">2Fe-2S</keyword>
<reference evidence="8 9" key="1">
    <citation type="journal article" date="2015" name="Genome Announc.">
        <title>Complete Genome Sequence of Polypropylene Glycol- and Polyethylene Glycol-Degrading Sphingopyxis macrogoltabida Strain EY-1.</title>
        <authorList>
            <person name="Ohtsubo Y."/>
            <person name="Nagata Y."/>
            <person name="Numata M."/>
            <person name="Tsuchikane K."/>
            <person name="Hosoyama A."/>
            <person name="Yamazoe A."/>
            <person name="Tsuda M."/>
            <person name="Fujita N."/>
            <person name="Kawai F."/>
        </authorList>
    </citation>
    <scope>NUCLEOTIDE SEQUENCE [LARGE SCALE GENOMIC DNA]</scope>
    <source>
        <strain evidence="8 9">EY-1</strain>
        <plasmid evidence="8">3</plasmid>
    </source>
</reference>
<dbReference type="AlphaFoldDB" id="A0A0N9V6A0"/>
<dbReference type="GO" id="GO:0051537">
    <property type="term" value="F:2 iron, 2 sulfur cluster binding"/>
    <property type="evidence" value="ECO:0007669"/>
    <property type="project" value="UniProtKB-KW"/>
</dbReference>
<dbReference type="Gene3D" id="2.102.10.10">
    <property type="entry name" value="Rieske [2Fe-2S] iron-sulphur domain"/>
    <property type="match status" value="1"/>
</dbReference>
<dbReference type="GO" id="GO:0046872">
    <property type="term" value="F:metal ion binding"/>
    <property type="evidence" value="ECO:0007669"/>
    <property type="project" value="UniProtKB-KW"/>
</dbReference>
<organism evidence="8 9">
    <name type="scientific">Sphingopyxis macrogoltabida</name>
    <name type="common">Sphingomonas macrogoltabidus</name>
    <dbReference type="NCBI Taxonomy" id="33050"/>
    <lineage>
        <taxon>Bacteria</taxon>
        <taxon>Pseudomonadati</taxon>
        <taxon>Pseudomonadota</taxon>
        <taxon>Alphaproteobacteria</taxon>
        <taxon>Sphingomonadales</taxon>
        <taxon>Sphingomonadaceae</taxon>
        <taxon>Sphingopyxis</taxon>
    </lineage>
</organism>
<evidence type="ECO:0000256" key="6">
    <source>
        <dbReference type="ARBA" id="ARBA00038001"/>
    </source>
</evidence>
<evidence type="ECO:0000313" key="9">
    <source>
        <dbReference type="Proteomes" id="UP000058074"/>
    </source>
</evidence>
<dbReference type="KEGG" id="smag:AN936_25125"/>
<keyword evidence="4" id="KW-0411">Iron-sulfur</keyword>
<dbReference type="PROSITE" id="PS51296">
    <property type="entry name" value="RIESKE"/>
    <property type="match status" value="1"/>
</dbReference>
<protein>
    <recommendedName>
        <fullName evidence="7">Rieske domain-containing protein</fullName>
    </recommendedName>
</protein>
<proteinExistence type="inferred from homology"/>
<keyword evidence="3" id="KW-0408">Iron</keyword>
<dbReference type="SUPFAM" id="SSF50022">
    <property type="entry name" value="ISP domain"/>
    <property type="match status" value="1"/>
</dbReference>
<dbReference type="Proteomes" id="UP000058074">
    <property type="component" value="Plasmid 3"/>
</dbReference>
<dbReference type="InterPro" id="IPR036922">
    <property type="entry name" value="Rieske_2Fe-2S_sf"/>
</dbReference>
<evidence type="ECO:0000256" key="3">
    <source>
        <dbReference type="ARBA" id="ARBA00023004"/>
    </source>
</evidence>
<sequence length="116" mass="12448">MTERAMSGEESASATWHSVVDCSAVDSGEAYGAEINGQQIVIFHTEEGFFCTGNLCTHGEAMLSDGLLDGCIVECPLHFAQFDVRTGEALSSPAFIPVSSYPTRIVDEKVEILMPS</sequence>
<evidence type="ECO:0000313" key="8">
    <source>
        <dbReference type="EMBL" id="ALH83284.1"/>
    </source>
</evidence>
<comment type="similarity">
    <text evidence="6">Belongs to the bacterial ring-hydroxylating dioxygenase ferredoxin component family.</text>
</comment>
<evidence type="ECO:0000256" key="4">
    <source>
        <dbReference type="ARBA" id="ARBA00023014"/>
    </source>
</evidence>
<dbReference type="Pfam" id="PF00355">
    <property type="entry name" value="Rieske"/>
    <property type="match status" value="1"/>
</dbReference>
<comment type="cofactor">
    <cofactor evidence="5">
        <name>[2Fe-2S] cluster</name>
        <dbReference type="ChEBI" id="CHEBI:190135"/>
    </cofactor>
</comment>
<geneLocation type="plasmid" evidence="8 9">
    <name>3</name>
</geneLocation>
<accession>A0A0N9V6A0</accession>
<name>A0A0N9V6A0_SPHMC</name>
<dbReference type="PATRIC" id="fig|33050.5.peg.4948"/>
<evidence type="ECO:0000256" key="1">
    <source>
        <dbReference type="ARBA" id="ARBA00022714"/>
    </source>
</evidence>
<keyword evidence="8" id="KW-0614">Plasmid</keyword>
<dbReference type="PANTHER" id="PTHR21496:SF0">
    <property type="entry name" value="RIESKE DOMAIN-CONTAINING PROTEIN"/>
    <property type="match status" value="1"/>
</dbReference>
<keyword evidence="2" id="KW-0479">Metal-binding</keyword>
<feature type="domain" description="Rieske" evidence="7">
    <location>
        <begin position="16"/>
        <end position="112"/>
    </location>
</feature>
<dbReference type="InterPro" id="IPR017941">
    <property type="entry name" value="Rieske_2Fe-2S"/>
</dbReference>
<dbReference type="EMBL" id="CP012703">
    <property type="protein sequence ID" value="ALH83284.1"/>
    <property type="molecule type" value="Genomic_DNA"/>
</dbReference>
<evidence type="ECO:0000256" key="5">
    <source>
        <dbReference type="ARBA" id="ARBA00034078"/>
    </source>
</evidence>
<evidence type="ECO:0000259" key="7">
    <source>
        <dbReference type="PROSITE" id="PS51296"/>
    </source>
</evidence>
<gene>
    <name evidence="8" type="ORF">AN936_25125</name>
</gene>